<feature type="region of interest" description="Disordered" evidence="1">
    <location>
        <begin position="291"/>
        <end position="314"/>
    </location>
</feature>
<keyword evidence="2" id="KW-0812">Transmembrane</keyword>
<keyword evidence="4" id="KW-1185">Reference proteome</keyword>
<evidence type="ECO:0000313" key="3">
    <source>
        <dbReference type="EMBL" id="KAL3815784.1"/>
    </source>
</evidence>
<name>A0ABD3RS72_9STRA</name>
<proteinExistence type="predicted"/>
<keyword evidence="2" id="KW-0472">Membrane</keyword>
<dbReference type="InterPro" id="IPR036249">
    <property type="entry name" value="Thioredoxin-like_sf"/>
</dbReference>
<feature type="transmembrane region" description="Helical" evidence="2">
    <location>
        <begin position="12"/>
        <end position="30"/>
    </location>
</feature>
<dbReference type="EMBL" id="JALLPB020000183">
    <property type="protein sequence ID" value="KAL3815784.1"/>
    <property type="molecule type" value="Genomic_DNA"/>
</dbReference>
<reference evidence="3 4" key="1">
    <citation type="submission" date="2024-10" db="EMBL/GenBank/DDBJ databases">
        <title>Updated reference genomes for cyclostephanoid diatoms.</title>
        <authorList>
            <person name="Roberts W.R."/>
            <person name="Alverson A.J."/>
        </authorList>
    </citation>
    <scope>NUCLEOTIDE SEQUENCE [LARGE SCALE GENOMIC DNA]</scope>
    <source>
        <strain evidence="3 4">AJA228-03</strain>
    </source>
</reference>
<dbReference type="AlphaFoldDB" id="A0ABD3RS72"/>
<gene>
    <name evidence="3" type="ORF">ACHAXA_001678</name>
</gene>
<feature type="compositionally biased region" description="Low complexity" evidence="1">
    <location>
        <begin position="105"/>
        <end position="118"/>
    </location>
</feature>
<dbReference type="Proteomes" id="UP001530377">
    <property type="component" value="Unassembled WGS sequence"/>
</dbReference>
<protein>
    <recommendedName>
        <fullName evidence="5">Thioredoxin domain-containing protein</fullName>
    </recommendedName>
</protein>
<evidence type="ECO:0000313" key="4">
    <source>
        <dbReference type="Proteomes" id="UP001530377"/>
    </source>
</evidence>
<accession>A0ABD3RS72</accession>
<keyword evidence="2" id="KW-1133">Transmembrane helix</keyword>
<dbReference type="PANTHER" id="PTHR22897">
    <property type="entry name" value="QUIESCIN Q6-RELATED SULFHYDRYL OXIDASE"/>
    <property type="match status" value="1"/>
</dbReference>
<comment type="caution">
    <text evidence="3">The sequence shown here is derived from an EMBL/GenBank/DDBJ whole genome shotgun (WGS) entry which is preliminary data.</text>
</comment>
<evidence type="ECO:0000256" key="1">
    <source>
        <dbReference type="SAM" id="MobiDB-lite"/>
    </source>
</evidence>
<dbReference type="InterPro" id="IPR039798">
    <property type="entry name" value="Sulfhydryl_oxidase"/>
</dbReference>
<feature type="compositionally biased region" description="Basic and acidic residues" evidence="1">
    <location>
        <begin position="541"/>
        <end position="554"/>
    </location>
</feature>
<evidence type="ECO:0008006" key="5">
    <source>
        <dbReference type="Google" id="ProtNLM"/>
    </source>
</evidence>
<dbReference type="CDD" id="cd02961">
    <property type="entry name" value="PDI_a_family"/>
    <property type="match status" value="1"/>
</dbReference>
<dbReference type="Gene3D" id="3.40.30.10">
    <property type="entry name" value="Glutaredoxin"/>
    <property type="match status" value="1"/>
</dbReference>
<feature type="region of interest" description="Disordered" evidence="1">
    <location>
        <begin position="541"/>
        <end position="573"/>
    </location>
</feature>
<feature type="region of interest" description="Disordered" evidence="1">
    <location>
        <begin position="101"/>
        <end position="125"/>
    </location>
</feature>
<dbReference type="SUPFAM" id="SSF52833">
    <property type="entry name" value="Thioredoxin-like"/>
    <property type="match status" value="1"/>
</dbReference>
<evidence type="ECO:0000256" key="2">
    <source>
        <dbReference type="SAM" id="Phobius"/>
    </source>
</evidence>
<dbReference type="PANTHER" id="PTHR22897:SF8">
    <property type="entry name" value="SULFHYDRYL OXIDASE"/>
    <property type="match status" value="1"/>
</dbReference>
<organism evidence="3 4">
    <name type="scientific">Cyclostephanos tholiformis</name>
    <dbReference type="NCBI Taxonomy" id="382380"/>
    <lineage>
        <taxon>Eukaryota</taxon>
        <taxon>Sar</taxon>
        <taxon>Stramenopiles</taxon>
        <taxon>Ochrophyta</taxon>
        <taxon>Bacillariophyta</taxon>
        <taxon>Coscinodiscophyceae</taxon>
        <taxon>Thalassiosirophycidae</taxon>
        <taxon>Stephanodiscales</taxon>
        <taxon>Stephanodiscaceae</taxon>
        <taxon>Cyclostephanos</taxon>
    </lineage>
</organism>
<sequence length="573" mass="61464">MTRPPPPTLLLPRSIIIVILLLPPLLLLLLPNSSIIFVRGDALDDLWNSYVKAQRKSSSSSSSSSSYESTVSRRERNLDHWDVSAASAHLGLHPETLMPLPSHIPPSSIEGSSSPMTSAVGVPPTDDGIHSDDAEASAIDEYIGHDAAILFYSQRSAECHAVAPSWDAIATHLNAGSRTSGLVMALFDCERNAIHAKLCDVAGIKYYPTIMYVGSGEYHGAERGLLGLGGGGRSTPPRRTVVFRGDWRYADQILDWINVMGALSSWHAINEGGPMRVLRNGLFRLLGWGGTSSSSSGKRGGKGVGESLPVGVPPGFQAHLRGDGSSSITAAAYDRKVRDLEARLNATIKEKGLYERANTHSGYLLEGLLFPGKVGGGMELNDDGPPRRDPFAILTESDGWYKNATSHSIGSPNDEHPLILRSCVLELVVDYCTRVTNRVTNDYIKELSAIPESDPFPTLDEIESHLLDEVGKREPYCGLIETCVLTDFVGTNATGGIGCRPPKCPFVNDAACSYVECCLDPNVQDEYGIALGLIEEGERVSDKDWDHGSGKSKGDGTSGGNTANVGGWGVPVK</sequence>